<dbReference type="EMBL" id="SHLC01000001">
    <property type="protein sequence ID" value="RZU65008.1"/>
    <property type="molecule type" value="Genomic_DNA"/>
</dbReference>
<dbReference type="InterPro" id="IPR044665">
    <property type="entry name" value="E_coli_cyclophilin_A-like"/>
</dbReference>
<dbReference type="PANTHER" id="PTHR43246">
    <property type="entry name" value="PEPTIDYL-PROLYL CIS-TRANS ISOMERASE CYP38, CHLOROPLASTIC"/>
    <property type="match status" value="1"/>
</dbReference>
<dbReference type="InterPro" id="IPR002130">
    <property type="entry name" value="Cyclophilin-type_PPIase_dom"/>
</dbReference>
<dbReference type="Pfam" id="PF00160">
    <property type="entry name" value="Pro_isomerase"/>
    <property type="match status" value="1"/>
</dbReference>
<feature type="transmembrane region" description="Helical" evidence="5">
    <location>
        <begin position="37"/>
        <end position="58"/>
    </location>
</feature>
<evidence type="ECO:0000313" key="8">
    <source>
        <dbReference type="Proteomes" id="UP000291483"/>
    </source>
</evidence>
<feature type="region of interest" description="Disordered" evidence="4">
    <location>
        <begin position="64"/>
        <end position="86"/>
    </location>
</feature>
<sequence>MASNPKQEREARARLRAYQARQRVHERRISRRARDNWIAAIALVIILVLAVGAQIFFFSGGPGTPAPTPSASATPTPTPQAGENIGDVPPAELAEGRTWTGTLTLNDVALGVELDGAAAPQAVSSTISLAESGFYDGVSCHRLTDGGFYVLQCGDPSGDGTGGPGYSYGPIEAAPADNVYPAGTIAMARSGGNGYSMGSQFFIVYDDTTIGADAAGGYTVLGHVTSGLDELKKQITDAGVEGGASDGAPAVPTTITGFTLQ</sequence>
<name>A0A4Q8AKS3_9MICO</name>
<dbReference type="CDD" id="cd00317">
    <property type="entry name" value="cyclophilin"/>
    <property type="match status" value="1"/>
</dbReference>
<feature type="domain" description="PPIase cyclophilin-type" evidence="6">
    <location>
        <begin position="110"/>
        <end position="260"/>
    </location>
</feature>
<evidence type="ECO:0000256" key="5">
    <source>
        <dbReference type="SAM" id="Phobius"/>
    </source>
</evidence>
<protein>
    <recommendedName>
        <fullName evidence="1">peptidylprolyl isomerase</fullName>
        <ecNumber evidence="1">5.2.1.8</ecNumber>
    </recommendedName>
</protein>
<dbReference type="PROSITE" id="PS50072">
    <property type="entry name" value="CSA_PPIASE_2"/>
    <property type="match status" value="1"/>
</dbReference>
<comment type="caution">
    <text evidence="7">The sequence shown here is derived from an EMBL/GenBank/DDBJ whole genome shotgun (WGS) entry which is preliminary data.</text>
</comment>
<evidence type="ECO:0000256" key="1">
    <source>
        <dbReference type="ARBA" id="ARBA00013194"/>
    </source>
</evidence>
<keyword evidence="5" id="KW-1133">Transmembrane helix</keyword>
<dbReference type="OrthoDB" id="5507614at2"/>
<gene>
    <name evidence="7" type="ORF">EV379_1327</name>
</gene>
<evidence type="ECO:0000259" key="6">
    <source>
        <dbReference type="PROSITE" id="PS50072"/>
    </source>
</evidence>
<dbReference type="SUPFAM" id="SSF50891">
    <property type="entry name" value="Cyclophilin-like"/>
    <property type="match status" value="1"/>
</dbReference>
<evidence type="ECO:0000256" key="4">
    <source>
        <dbReference type="SAM" id="MobiDB-lite"/>
    </source>
</evidence>
<dbReference type="Gene3D" id="2.40.100.10">
    <property type="entry name" value="Cyclophilin-like"/>
    <property type="match status" value="1"/>
</dbReference>
<organism evidence="7 8">
    <name type="scientific">Microterricola gilva</name>
    <dbReference type="NCBI Taxonomy" id="393267"/>
    <lineage>
        <taxon>Bacteria</taxon>
        <taxon>Bacillati</taxon>
        <taxon>Actinomycetota</taxon>
        <taxon>Actinomycetes</taxon>
        <taxon>Micrococcales</taxon>
        <taxon>Microbacteriaceae</taxon>
        <taxon>Microterricola</taxon>
    </lineage>
</organism>
<dbReference type="EC" id="5.2.1.8" evidence="1"/>
<keyword evidence="5" id="KW-0812">Transmembrane</keyword>
<evidence type="ECO:0000313" key="7">
    <source>
        <dbReference type="EMBL" id="RZU65008.1"/>
    </source>
</evidence>
<dbReference type="InterPro" id="IPR029000">
    <property type="entry name" value="Cyclophilin-like_dom_sf"/>
</dbReference>
<accession>A0A4Q8AKS3</accession>
<keyword evidence="2" id="KW-0697">Rotamase</keyword>
<dbReference type="Proteomes" id="UP000291483">
    <property type="component" value="Unassembled WGS sequence"/>
</dbReference>
<keyword evidence="3 7" id="KW-0413">Isomerase</keyword>
<reference evidence="7 8" key="1">
    <citation type="submission" date="2019-02" db="EMBL/GenBank/DDBJ databases">
        <title>Sequencing the genomes of 1000 actinobacteria strains.</title>
        <authorList>
            <person name="Klenk H.-P."/>
        </authorList>
    </citation>
    <scope>NUCLEOTIDE SEQUENCE [LARGE SCALE GENOMIC DNA]</scope>
    <source>
        <strain evidence="7 8">DSM 18319</strain>
    </source>
</reference>
<evidence type="ECO:0000256" key="3">
    <source>
        <dbReference type="ARBA" id="ARBA00023235"/>
    </source>
</evidence>
<keyword evidence="8" id="KW-1185">Reference proteome</keyword>
<keyword evidence="5" id="KW-0472">Membrane</keyword>
<dbReference type="GO" id="GO:0003755">
    <property type="term" value="F:peptidyl-prolyl cis-trans isomerase activity"/>
    <property type="evidence" value="ECO:0007669"/>
    <property type="project" value="UniProtKB-KW"/>
</dbReference>
<dbReference type="RefSeq" id="WP_130505422.1">
    <property type="nucleotide sequence ID" value="NZ_SHLC01000001.1"/>
</dbReference>
<dbReference type="AlphaFoldDB" id="A0A4Q8AKS3"/>
<evidence type="ECO:0000256" key="2">
    <source>
        <dbReference type="ARBA" id="ARBA00023110"/>
    </source>
</evidence>
<proteinExistence type="predicted"/>